<name>A0A238VPD5_9RHOB</name>
<dbReference type="Proteomes" id="UP000198409">
    <property type="component" value="Unassembled WGS sequence"/>
</dbReference>
<dbReference type="OrthoDB" id="9802426at2"/>
<dbReference type="Gene3D" id="3.40.50.2300">
    <property type="match status" value="1"/>
</dbReference>
<dbReference type="EMBL" id="SIRL01000002">
    <property type="protein sequence ID" value="TBN52325.1"/>
    <property type="molecule type" value="Genomic_DNA"/>
</dbReference>
<feature type="domain" description="OmpR/PhoB-type" evidence="5">
    <location>
        <begin position="124"/>
        <end position="217"/>
    </location>
</feature>
<dbReference type="SMART" id="SM00862">
    <property type="entry name" value="Trans_reg_C"/>
    <property type="match status" value="1"/>
</dbReference>
<evidence type="ECO:0000313" key="7">
    <source>
        <dbReference type="EMBL" id="TBN52325.1"/>
    </source>
</evidence>
<dbReference type="InterPro" id="IPR001789">
    <property type="entry name" value="Sig_transdc_resp-reg_receiver"/>
</dbReference>
<dbReference type="GO" id="GO:0000156">
    <property type="term" value="F:phosphorelay response regulator activity"/>
    <property type="evidence" value="ECO:0007669"/>
    <property type="project" value="TreeGrafter"/>
</dbReference>
<accession>A0A238VPD5</accession>
<dbReference type="PROSITE" id="PS50110">
    <property type="entry name" value="RESPONSE_REGULATORY"/>
    <property type="match status" value="1"/>
</dbReference>
<dbReference type="InterPro" id="IPR011006">
    <property type="entry name" value="CheY-like_superfamily"/>
</dbReference>
<feature type="domain" description="Response regulatory" evidence="4">
    <location>
        <begin position="2"/>
        <end position="116"/>
    </location>
</feature>
<dbReference type="CDD" id="cd00383">
    <property type="entry name" value="trans_reg_C"/>
    <property type="match status" value="1"/>
</dbReference>
<dbReference type="PANTHER" id="PTHR48111">
    <property type="entry name" value="REGULATOR OF RPOS"/>
    <property type="match status" value="1"/>
</dbReference>
<reference evidence="8" key="2">
    <citation type="submission" date="2017-06" db="EMBL/GenBank/DDBJ databases">
        <authorList>
            <person name="Varghese N."/>
            <person name="Submissions S."/>
        </authorList>
    </citation>
    <scope>NUCLEOTIDE SEQUENCE [LARGE SCALE GENOMIC DNA]</scope>
    <source>
        <strain evidence="8">DSM 26170</strain>
    </source>
</reference>
<evidence type="ECO:0000256" key="1">
    <source>
        <dbReference type="ARBA" id="ARBA00023125"/>
    </source>
</evidence>
<evidence type="ECO:0000313" key="8">
    <source>
        <dbReference type="Proteomes" id="UP000198409"/>
    </source>
</evidence>
<keyword evidence="1 3" id="KW-0238">DNA-binding</keyword>
<dbReference type="SMART" id="SM00448">
    <property type="entry name" value="REC"/>
    <property type="match status" value="1"/>
</dbReference>
<dbReference type="Proteomes" id="UP000292859">
    <property type="component" value="Unassembled WGS sequence"/>
</dbReference>
<evidence type="ECO:0000256" key="3">
    <source>
        <dbReference type="PROSITE-ProRule" id="PRU01091"/>
    </source>
</evidence>
<evidence type="ECO:0000256" key="2">
    <source>
        <dbReference type="PROSITE-ProRule" id="PRU00169"/>
    </source>
</evidence>
<gene>
    <name evidence="7" type="ORF">EYF88_05440</name>
    <name evidence="6" type="ORF">SAMN06265378_102465</name>
</gene>
<dbReference type="SUPFAM" id="SSF52172">
    <property type="entry name" value="CheY-like"/>
    <property type="match status" value="1"/>
</dbReference>
<evidence type="ECO:0000259" key="5">
    <source>
        <dbReference type="PROSITE" id="PS51755"/>
    </source>
</evidence>
<dbReference type="GO" id="GO:0005829">
    <property type="term" value="C:cytosol"/>
    <property type="evidence" value="ECO:0007669"/>
    <property type="project" value="TreeGrafter"/>
</dbReference>
<dbReference type="AlphaFoldDB" id="A0A238VPD5"/>
<dbReference type="InterPro" id="IPR001867">
    <property type="entry name" value="OmpR/PhoB-type_DNA-bd"/>
</dbReference>
<reference evidence="6" key="1">
    <citation type="submission" date="2017-06" db="EMBL/GenBank/DDBJ databases">
        <authorList>
            <person name="Kim H.J."/>
            <person name="Triplett B.A."/>
        </authorList>
    </citation>
    <scope>NUCLEOTIDE SEQUENCE [LARGE SCALE GENOMIC DNA]</scope>
    <source>
        <strain evidence="6">DSM 26170</strain>
    </source>
</reference>
<keyword evidence="9" id="KW-1185">Reference proteome</keyword>
<dbReference type="Gene3D" id="1.10.10.10">
    <property type="entry name" value="Winged helix-like DNA-binding domain superfamily/Winged helix DNA-binding domain"/>
    <property type="match status" value="1"/>
</dbReference>
<dbReference type="Pfam" id="PF00072">
    <property type="entry name" value="Response_reg"/>
    <property type="match status" value="1"/>
</dbReference>
<dbReference type="EMBL" id="FZNM01000002">
    <property type="protein sequence ID" value="SNR35633.1"/>
    <property type="molecule type" value="Genomic_DNA"/>
</dbReference>
<proteinExistence type="predicted"/>
<evidence type="ECO:0000313" key="6">
    <source>
        <dbReference type="EMBL" id="SNR35633.1"/>
    </source>
</evidence>
<dbReference type="GO" id="GO:0000976">
    <property type="term" value="F:transcription cis-regulatory region binding"/>
    <property type="evidence" value="ECO:0007669"/>
    <property type="project" value="TreeGrafter"/>
</dbReference>
<dbReference type="PANTHER" id="PTHR48111:SF36">
    <property type="entry name" value="TRANSCRIPTIONAL REGULATORY PROTEIN CUTR"/>
    <property type="match status" value="1"/>
</dbReference>
<dbReference type="InterPro" id="IPR036388">
    <property type="entry name" value="WH-like_DNA-bd_sf"/>
</dbReference>
<evidence type="ECO:0000259" key="4">
    <source>
        <dbReference type="PROSITE" id="PS50110"/>
    </source>
</evidence>
<feature type="DNA-binding region" description="OmpR/PhoB-type" evidence="3">
    <location>
        <begin position="124"/>
        <end position="217"/>
    </location>
</feature>
<sequence>MRVLLVEDEADIADALLRFLRGLGHAVDHAADLDMARAAIGVADYGAIVLDLALPDGSGLDLLREQRRRGSRVPVLIATARDRISDRIAGLDAGADDYVVKPYDLAEVEARLRAHARRASGDPAPETRIGGLTVDRAGARLFRDGDEIRLTSREWALFDALLSARGRVLSKPVLEERLYAFDDAIEGNAVEVYVCRLRAKLGADAIQTRRGLGYLIP</sequence>
<reference evidence="7 9" key="3">
    <citation type="submission" date="2019-02" db="EMBL/GenBank/DDBJ databases">
        <authorList>
            <person name="Zhang G."/>
        </authorList>
    </citation>
    <scope>NUCLEOTIDE SEQUENCE [LARGE SCALE GENOMIC DNA]</scope>
    <source>
        <strain evidence="7 9">CMB17</strain>
    </source>
</reference>
<dbReference type="GO" id="GO:0006355">
    <property type="term" value="P:regulation of DNA-templated transcription"/>
    <property type="evidence" value="ECO:0007669"/>
    <property type="project" value="InterPro"/>
</dbReference>
<dbReference type="GO" id="GO:0032993">
    <property type="term" value="C:protein-DNA complex"/>
    <property type="evidence" value="ECO:0007669"/>
    <property type="project" value="TreeGrafter"/>
</dbReference>
<dbReference type="Pfam" id="PF00486">
    <property type="entry name" value="Trans_reg_C"/>
    <property type="match status" value="1"/>
</dbReference>
<keyword evidence="2" id="KW-0597">Phosphoprotein</keyword>
<protein>
    <submittedName>
        <fullName evidence="7">Response regulator transcription factor</fullName>
    </submittedName>
    <submittedName>
        <fullName evidence="6">Two component transcriptional regulator, winged helix family</fullName>
    </submittedName>
</protein>
<organism evidence="6 8">
    <name type="scientific">Paracoccus sediminis</name>
    <dbReference type="NCBI Taxonomy" id="1214787"/>
    <lineage>
        <taxon>Bacteria</taxon>
        <taxon>Pseudomonadati</taxon>
        <taxon>Pseudomonadota</taxon>
        <taxon>Alphaproteobacteria</taxon>
        <taxon>Rhodobacterales</taxon>
        <taxon>Paracoccaceae</taxon>
        <taxon>Paracoccus</taxon>
    </lineage>
</organism>
<dbReference type="InterPro" id="IPR039420">
    <property type="entry name" value="WalR-like"/>
</dbReference>
<feature type="modified residue" description="4-aspartylphosphate" evidence="2">
    <location>
        <position position="51"/>
    </location>
</feature>
<dbReference type="RefSeq" id="WP_089387129.1">
    <property type="nucleotide sequence ID" value="NZ_FZNM01000002.1"/>
</dbReference>
<dbReference type="PROSITE" id="PS51755">
    <property type="entry name" value="OMPR_PHOB"/>
    <property type="match status" value="1"/>
</dbReference>
<dbReference type="Gene3D" id="6.10.250.690">
    <property type="match status" value="1"/>
</dbReference>
<evidence type="ECO:0000313" key="9">
    <source>
        <dbReference type="Proteomes" id="UP000292859"/>
    </source>
</evidence>